<feature type="region of interest" description="Disordered" evidence="1">
    <location>
        <begin position="34"/>
        <end position="55"/>
    </location>
</feature>
<evidence type="ECO:0000256" key="1">
    <source>
        <dbReference type="SAM" id="MobiDB-lite"/>
    </source>
</evidence>
<organism evidence="2 3">
    <name type="scientific">Phaeomoniella chlamydospora</name>
    <name type="common">Phaeoacremonium chlamydosporum</name>
    <dbReference type="NCBI Taxonomy" id="158046"/>
    <lineage>
        <taxon>Eukaryota</taxon>
        <taxon>Fungi</taxon>
        <taxon>Dikarya</taxon>
        <taxon>Ascomycota</taxon>
        <taxon>Pezizomycotina</taxon>
        <taxon>Eurotiomycetes</taxon>
        <taxon>Chaetothyriomycetidae</taxon>
        <taxon>Phaeomoniellales</taxon>
        <taxon>Phaeomoniellaceae</taxon>
        <taxon>Phaeomoniella</taxon>
    </lineage>
</organism>
<feature type="compositionally biased region" description="Polar residues" evidence="1">
    <location>
        <begin position="34"/>
        <end position="50"/>
    </location>
</feature>
<proteinExistence type="predicted"/>
<feature type="region of interest" description="Disordered" evidence="1">
    <location>
        <begin position="62"/>
        <end position="81"/>
    </location>
</feature>
<dbReference type="AlphaFoldDB" id="A0A0G2HKS2"/>
<feature type="compositionally biased region" description="Polar residues" evidence="1">
    <location>
        <begin position="364"/>
        <end position="381"/>
    </location>
</feature>
<evidence type="ECO:0000313" key="2">
    <source>
        <dbReference type="EMBL" id="KKY28905.1"/>
    </source>
</evidence>
<reference evidence="2 3" key="1">
    <citation type="submission" date="2015-05" db="EMBL/GenBank/DDBJ databases">
        <title>Distinctive expansion of gene families associated with plant cell wall degradation and secondary metabolism in the genomes of grapevine trunk pathogens.</title>
        <authorList>
            <person name="Lawrence D.P."/>
            <person name="Travadon R."/>
            <person name="Rolshausen P.E."/>
            <person name="Baumgartner K."/>
        </authorList>
    </citation>
    <scope>NUCLEOTIDE SEQUENCE [LARGE SCALE GENOMIC DNA]</scope>
    <source>
        <strain evidence="2">UCRPC4</strain>
    </source>
</reference>
<dbReference type="EMBL" id="LCWF01000007">
    <property type="protein sequence ID" value="KKY28905.1"/>
    <property type="molecule type" value="Genomic_DNA"/>
</dbReference>
<feature type="region of interest" description="Disordered" evidence="1">
    <location>
        <begin position="356"/>
        <end position="386"/>
    </location>
</feature>
<reference evidence="2 3" key="2">
    <citation type="submission" date="2015-05" db="EMBL/GenBank/DDBJ databases">
        <authorList>
            <person name="Morales-Cruz A."/>
            <person name="Amrine K.C."/>
            <person name="Cantu D."/>
        </authorList>
    </citation>
    <scope>NUCLEOTIDE SEQUENCE [LARGE SCALE GENOMIC DNA]</scope>
    <source>
        <strain evidence="2">UCRPC4</strain>
    </source>
</reference>
<protein>
    <submittedName>
        <fullName evidence="2">Uncharacterized protein</fullName>
    </submittedName>
</protein>
<dbReference type="Proteomes" id="UP000053317">
    <property type="component" value="Unassembled WGS sequence"/>
</dbReference>
<comment type="caution">
    <text evidence="2">The sequence shown here is derived from an EMBL/GenBank/DDBJ whole genome shotgun (WGS) entry which is preliminary data.</text>
</comment>
<keyword evidence="3" id="KW-1185">Reference proteome</keyword>
<gene>
    <name evidence="2" type="ORF">UCRPC4_g00329</name>
</gene>
<name>A0A0G2HKS2_PHACM</name>
<dbReference type="OrthoDB" id="66964at2759"/>
<feature type="compositionally biased region" description="Low complexity" evidence="1">
    <location>
        <begin position="213"/>
        <end position="223"/>
    </location>
</feature>
<sequence length="429" mass="47709">MIPPLAPSTISTNPQFASLYKHLATEVLNPDCSTASRYPNPSAHSATSAAGNERVRERVNDVVRGPGPTAEGPTQARQKATLAQRQELWMKLRESRLRRAKREIISSSLRHAAATAVATIDTDGLDRTKAPGLQRPPRNAVTQAAKDLMLTVSMVLEDLMTNGSERASKISSNDLDILYQELIPDFEENINAISSLVSQEIMHKHTSLVNLVSPSPSHSSKPSSHPKPRSKPLLHTILPASPSTTLIPIPSLLPSLLSFLTTHHTLLSTLISHLSLTLHGTQTRHLRTRTNHLHTVSEGMSLKSLVLLSRSQTLLYGSPEIQTALSRYWDWLSDISSELESRKLRVKEILRDEYGQIEDLSPPESDSTNLPNNNQSTQRKSQQGRKIKEIGKLYSKLLHEESQLKTEIEKLEMKNRAGGNSHFENNKKY</sequence>
<feature type="region of interest" description="Disordered" evidence="1">
    <location>
        <begin position="210"/>
        <end position="232"/>
    </location>
</feature>
<accession>A0A0G2HKS2</accession>
<evidence type="ECO:0000313" key="3">
    <source>
        <dbReference type="Proteomes" id="UP000053317"/>
    </source>
</evidence>